<evidence type="ECO:0000256" key="5">
    <source>
        <dbReference type="ARBA" id="ARBA00012895"/>
    </source>
</evidence>
<dbReference type="PRINTS" id="PR01550">
    <property type="entry name" value="TOP6AFAMILY"/>
</dbReference>
<comment type="cofactor">
    <cofactor evidence="2">
        <name>Mg(2+)</name>
        <dbReference type="ChEBI" id="CHEBI:18420"/>
    </cofactor>
</comment>
<keyword evidence="7" id="KW-0460">Magnesium</keyword>
<evidence type="ECO:0000256" key="1">
    <source>
        <dbReference type="ARBA" id="ARBA00000185"/>
    </source>
</evidence>
<evidence type="ECO:0000313" key="16">
    <source>
        <dbReference type="Proteomes" id="UP001516400"/>
    </source>
</evidence>
<evidence type="ECO:0000256" key="11">
    <source>
        <dbReference type="ARBA" id="ARBA00023242"/>
    </source>
</evidence>
<dbReference type="GO" id="GO:0003677">
    <property type="term" value="F:DNA binding"/>
    <property type="evidence" value="ECO:0007669"/>
    <property type="project" value="UniProtKB-UniRule"/>
</dbReference>
<keyword evidence="10 12" id="KW-0413">Isomerase</keyword>
<feature type="active site" description="O-(5'-phospho-DNA)-tyrosine intermediate" evidence="12">
    <location>
        <position position="174"/>
    </location>
</feature>
<gene>
    <name evidence="15" type="ORF">HHI36_005021</name>
</gene>
<dbReference type="InterPro" id="IPR013049">
    <property type="entry name" value="Spo11/TopoVI_A_N"/>
</dbReference>
<accession>A0ABD2NSY7</accession>
<keyword evidence="6" id="KW-0479">Metal-binding</keyword>
<feature type="domain" description="Topoisomerase 6 subunit A/Spo11 TOPRIM" evidence="14">
    <location>
        <begin position="252"/>
        <end position="419"/>
    </location>
</feature>
<evidence type="ECO:0000259" key="14">
    <source>
        <dbReference type="Pfam" id="PF21180"/>
    </source>
</evidence>
<sequence length="426" mass="48923">MKKEGKFKVYSLISACTEKFNDKSISSASTSTYLDDINFPNTGKREADEKILKGLNEVCMDKSLLYIEEEDNIPHHGRGPKYTMWRICAIFEDVLQKFAMKKSPELSIRKQTFEECSFYKGRLVLKPCENPRMIRINFRNALSQPKFCLILYILAKVLDLLDNKSKSTKREIYYQIKNLISNQGKVDNALKAVSCMLGLGPWDLNIISHKGLVFGNLKITMSTNEVINCNIPGTLIPQEVDDIVELEASAYFILVVEKESIFFKLLDENLPHRLTKPFIMITGKGFPDLNTQLFLRKLWIVMSIPVFILTDADPHGVNIMIAYRFGSLANAHISDQLAVPKAKWLGVFPSEILKLNAEKQSLTENERRVVKNILKTPYIKGNPRIEQELKILLEFNYKTGIEGIMKNNNFLSEFYFPMKFHSRDLI</sequence>
<dbReference type="InterPro" id="IPR034136">
    <property type="entry name" value="TOPRIM_Topo6A/Spo11"/>
</dbReference>
<dbReference type="Pfam" id="PF04406">
    <property type="entry name" value="TP6A_N"/>
    <property type="match status" value="1"/>
</dbReference>
<evidence type="ECO:0000256" key="8">
    <source>
        <dbReference type="ARBA" id="ARBA00023029"/>
    </source>
</evidence>
<dbReference type="GO" id="GO:0005634">
    <property type="term" value="C:nucleus"/>
    <property type="evidence" value="ECO:0007669"/>
    <property type="project" value="UniProtKB-SubCell"/>
</dbReference>
<dbReference type="GO" id="GO:0003918">
    <property type="term" value="F:DNA topoisomerase type II (double strand cut, ATP-hydrolyzing) activity"/>
    <property type="evidence" value="ECO:0007669"/>
    <property type="project" value="UniProtKB-UniRule"/>
</dbReference>
<dbReference type="Gene3D" id="3.40.1360.10">
    <property type="match status" value="1"/>
</dbReference>
<dbReference type="GO" id="GO:0046872">
    <property type="term" value="F:metal ion binding"/>
    <property type="evidence" value="ECO:0007669"/>
    <property type="project" value="UniProtKB-KW"/>
</dbReference>
<reference evidence="15 16" key="1">
    <citation type="journal article" date="2021" name="BMC Biol.">
        <title>Horizontally acquired antibacterial genes associated with adaptive radiation of ladybird beetles.</title>
        <authorList>
            <person name="Li H.S."/>
            <person name="Tang X.F."/>
            <person name="Huang Y.H."/>
            <person name="Xu Z.Y."/>
            <person name="Chen M.L."/>
            <person name="Du X.Y."/>
            <person name="Qiu B.Y."/>
            <person name="Chen P.T."/>
            <person name="Zhang W."/>
            <person name="Slipinski A."/>
            <person name="Escalona H.E."/>
            <person name="Waterhouse R.M."/>
            <person name="Zwick A."/>
            <person name="Pang H."/>
        </authorList>
    </citation>
    <scope>NUCLEOTIDE SEQUENCE [LARGE SCALE GENOMIC DNA]</scope>
    <source>
        <strain evidence="15">SYSU2018</strain>
    </source>
</reference>
<dbReference type="EMBL" id="JABFTP020000144">
    <property type="protein sequence ID" value="KAL3281821.1"/>
    <property type="molecule type" value="Genomic_DNA"/>
</dbReference>
<organism evidence="15 16">
    <name type="scientific">Cryptolaemus montrouzieri</name>
    <dbReference type="NCBI Taxonomy" id="559131"/>
    <lineage>
        <taxon>Eukaryota</taxon>
        <taxon>Metazoa</taxon>
        <taxon>Ecdysozoa</taxon>
        <taxon>Arthropoda</taxon>
        <taxon>Hexapoda</taxon>
        <taxon>Insecta</taxon>
        <taxon>Pterygota</taxon>
        <taxon>Neoptera</taxon>
        <taxon>Endopterygota</taxon>
        <taxon>Coleoptera</taxon>
        <taxon>Polyphaga</taxon>
        <taxon>Cucujiformia</taxon>
        <taxon>Coccinelloidea</taxon>
        <taxon>Coccinellidae</taxon>
        <taxon>Scymninae</taxon>
        <taxon>Scymnini</taxon>
        <taxon>Cryptolaemus</taxon>
    </lineage>
</organism>
<dbReference type="EC" id="5.6.2.2" evidence="5"/>
<evidence type="ECO:0000256" key="4">
    <source>
        <dbReference type="ARBA" id="ARBA00006559"/>
    </source>
</evidence>
<dbReference type="PANTHER" id="PTHR10848:SF0">
    <property type="entry name" value="MEIOTIC RECOMBINATION PROTEIN SPO11"/>
    <property type="match status" value="1"/>
</dbReference>
<dbReference type="PROSITE" id="PS52041">
    <property type="entry name" value="TOPO_IIB"/>
    <property type="match status" value="1"/>
</dbReference>
<keyword evidence="9 12" id="KW-0238">DNA-binding</keyword>
<evidence type="ECO:0000313" key="15">
    <source>
        <dbReference type="EMBL" id="KAL3281821.1"/>
    </source>
</evidence>
<name>A0ABD2NSY7_9CUCU</name>
<dbReference type="PRINTS" id="PR01551">
    <property type="entry name" value="SPO11HOMOLOG"/>
</dbReference>
<dbReference type="InterPro" id="IPR036388">
    <property type="entry name" value="WH-like_DNA-bd_sf"/>
</dbReference>
<comment type="subcellular location">
    <subcellularLocation>
        <location evidence="3">Nucleus</location>
    </subcellularLocation>
</comment>
<dbReference type="InterPro" id="IPR002815">
    <property type="entry name" value="Spo11/TopoVI_A"/>
</dbReference>
<evidence type="ECO:0000256" key="9">
    <source>
        <dbReference type="ARBA" id="ARBA00023125"/>
    </source>
</evidence>
<keyword evidence="8 12" id="KW-0799">Topoisomerase</keyword>
<dbReference type="Gene3D" id="1.10.10.10">
    <property type="entry name" value="Winged helix-like DNA-binding domain superfamily/Winged helix DNA-binding domain"/>
    <property type="match status" value="1"/>
</dbReference>
<feature type="domain" description="Spo11/DNA topoisomerase VI subunit A N-terminal" evidence="13">
    <location>
        <begin position="146"/>
        <end position="206"/>
    </location>
</feature>
<keyword evidence="11" id="KW-0539">Nucleus</keyword>
<dbReference type="SUPFAM" id="SSF56726">
    <property type="entry name" value="DNA topoisomerase IV, alpha subunit"/>
    <property type="match status" value="1"/>
</dbReference>
<dbReference type="AlphaFoldDB" id="A0ABD2NSY7"/>
<comment type="catalytic activity">
    <reaction evidence="1 12">
        <text>ATP-dependent breakage, passage and rejoining of double-stranded DNA.</text>
        <dbReference type="EC" id="5.6.2.2"/>
    </reaction>
</comment>
<dbReference type="InterPro" id="IPR013048">
    <property type="entry name" value="Meiotic_Spo11"/>
</dbReference>
<protein>
    <recommendedName>
        <fullName evidence="5">DNA topoisomerase (ATP-hydrolyzing)</fullName>
        <ecNumber evidence="5">5.6.2.2</ecNumber>
    </recommendedName>
</protein>
<evidence type="ECO:0000256" key="2">
    <source>
        <dbReference type="ARBA" id="ARBA00001946"/>
    </source>
</evidence>
<evidence type="ECO:0000256" key="7">
    <source>
        <dbReference type="ARBA" id="ARBA00022842"/>
    </source>
</evidence>
<dbReference type="Pfam" id="PF21180">
    <property type="entry name" value="TOP6A-Spo11_Toprim"/>
    <property type="match status" value="1"/>
</dbReference>
<evidence type="ECO:0000256" key="12">
    <source>
        <dbReference type="PROSITE-ProRule" id="PRU01385"/>
    </source>
</evidence>
<comment type="caution">
    <text evidence="15">The sequence shown here is derived from an EMBL/GenBank/DDBJ whole genome shotgun (WGS) entry which is preliminary data.</text>
</comment>
<proteinExistence type="inferred from homology"/>
<evidence type="ECO:0000256" key="3">
    <source>
        <dbReference type="ARBA" id="ARBA00004123"/>
    </source>
</evidence>
<evidence type="ECO:0000256" key="10">
    <source>
        <dbReference type="ARBA" id="ARBA00023235"/>
    </source>
</evidence>
<dbReference type="InterPro" id="IPR036078">
    <property type="entry name" value="Spo11/TopoVI_A_sf"/>
</dbReference>
<dbReference type="Proteomes" id="UP001516400">
    <property type="component" value="Unassembled WGS sequence"/>
</dbReference>
<keyword evidence="16" id="KW-1185">Reference proteome</keyword>
<dbReference type="PANTHER" id="PTHR10848">
    <property type="entry name" value="MEIOTIC RECOMBINATION PROTEIN SPO11"/>
    <property type="match status" value="1"/>
</dbReference>
<dbReference type="CDD" id="cd00223">
    <property type="entry name" value="TOPRIM_TopoIIB_SPO"/>
    <property type="match status" value="1"/>
</dbReference>
<comment type="similarity">
    <text evidence="4 12">Belongs to the TOP6A family.</text>
</comment>
<evidence type="ECO:0000259" key="13">
    <source>
        <dbReference type="Pfam" id="PF04406"/>
    </source>
</evidence>
<evidence type="ECO:0000256" key="6">
    <source>
        <dbReference type="ARBA" id="ARBA00022723"/>
    </source>
</evidence>